<dbReference type="AlphaFoldDB" id="A0A6A4HJ26"/>
<dbReference type="EMBL" id="ML769493">
    <property type="protein sequence ID" value="KAE9397690.1"/>
    <property type="molecule type" value="Genomic_DNA"/>
</dbReference>
<reference evidence="1" key="1">
    <citation type="journal article" date="2019" name="Environ. Microbiol.">
        <title>Fungal ecological strategies reflected in gene transcription - a case study of two litter decomposers.</title>
        <authorList>
            <person name="Barbi F."/>
            <person name="Kohler A."/>
            <person name="Barry K."/>
            <person name="Baskaran P."/>
            <person name="Daum C."/>
            <person name="Fauchery L."/>
            <person name="Ihrmark K."/>
            <person name="Kuo A."/>
            <person name="LaButti K."/>
            <person name="Lipzen A."/>
            <person name="Morin E."/>
            <person name="Grigoriev I.V."/>
            <person name="Henrissat B."/>
            <person name="Lindahl B."/>
            <person name="Martin F."/>
        </authorList>
    </citation>
    <scope>NUCLEOTIDE SEQUENCE</scope>
    <source>
        <strain evidence="1">JB14</strain>
    </source>
</reference>
<sequence length="185" mass="20400">MNRGSGFDALPNELFLLIRDEISDDPRTLKALAQVSKRYHDFFNSFLYRDVGNKALPTLALSEKSRWPLTRAHPASFVKKLSVSPTRKLSATVFQKQMAYAMKNIALHAANGIIQAFMLRSNFSLPEALGGNVPPALRLIEGLVLNCPIPVKSTRLSVSLANSLCGASLIALDLDFSYPLQSPRK</sequence>
<proteinExistence type="predicted"/>
<protein>
    <recommendedName>
        <fullName evidence="3">F-box domain-containing protein</fullName>
    </recommendedName>
</protein>
<organism evidence="1 2">
    <name type="scientific">Gymnopus androsaceus JB14</name>
    <dbReference type="NCBI Taxonomy" id="1447944"/>
    <lineage>
        <taxon>Eukaryota</taxon>
        <taxon>Fungi</taxon>
        <taxon>Dikarya</taxon>
        <taxon>Basidiomycota</taxon>
        <taxon>Agaricomycotina</taxon>
        <taxon>Agaricomycetes</taxon>
        <taxon>Agaricomycetidae</taxon>
        <taxon>Agaricales</taxon>
        <taxon>Marasmiineae</taxon>
        <taxon>Omphalotaceae</taxon>
        <taxon>Gymnopus</taxon>
    </lineage>
</organism>
<gene>
    <name evidence="1" type="ORF">BT96DRAFT_921257</name>
</gene>
<name>A0A6A4HJ26_9AGAR</name>
<feature type="non-terminal residue" evidence="1">
    <location>
        <position position="185"/>
    </location>
</feature>
<accession>A0A6A4HJ26</accession>
<evidence type="ECO:0008006" key="3">
    <source>
        <dbReference type="Google" id="ProtNLM"/>
    </source>
</evidence>
<dbReference type="OrthoDB" id="5130616at2759"/>
<keyword evidence="2" id="KW-1185">Reference proteome</keyword>
<evidence type="ECO:0000313" key="2">
    <source>
        <dbReference type="Proteomes" id="UP000799118"/>
    </source>
</evidence>
<dbReference type="Proteomes" id="UP000799118">
    <property type="component" value="Unassembled WGS sequence"/>
</dbReference>
<evidence type="ECO:0000313" key="1">
    <source>
        <dbReference type="EMBL" id="KAE9397690.1"/>
    </source>
</evidence>